<accession>A0A2X0M422</accession>
<dbReference type="Proteomes" id="UP000249464">
    <property type="component" value="Unassembled WGS sequence"/>
</dbReference>
<name>A0A2X0M422_9BASI</name>
<evidence type="ECO:0000313" key="2">
    <source>
        <dbReference type="EMBL" id="SGY48628.1"/>
    </source>
</evidence>
<gene>
    <name evidence="2" type="primary">BQ5605_C001g00673</name>
    <name evidence="2" type="ORF">BQ5605_C001G00673</name>
</gene>
<evidence type="ECO:0000313" key="3">
    <source>
        <dbReference type="Proteomes" id="UP000249464"/>
    </source>
</evidence>
<proteinExistence type="predicted"/>
<feature type="compositionally biased region" description="Acidic residues" evidence="1">
    <location>
        <begin position="36"/>
        <end position="47"/>
    </location>
</feature>
<dbReference type="EMBL" id="FQNC01000043">
    <property type="protein sequence ID" value="SGY48628.1"/>
    <property type="molecule type" value="Genomic_DNA"/>
</dbReference>
<sequence length="149" mass="15365">MMLAFLGEILIDNLSLPVDAGKDGSPAGGPSGYADADADADEPEEPATADPAPRSAIKPPERRADSRGIEVVIGGEGDDDLLVDAKGETKVMSLDAEYVVGLGEESEPLEEDKFKVDAGQLSACSPSAVVMEPSLLAEDRLRPLGGSNG</sequence>
<keyword evidence="3" id="KW-1185">Reference proteome</keyword>
<feature type="region of interest" description="Disordered" evidence="1">
    <location>
        <begin position="16"/>
        <end position="68"/>
    </location>
</feature>
<reference evidence="2 3" key="1">
    <citation type="submission" date="2016-11" db="EMBL/GenBank/DDBJ databases">
        <authorList>
            <person name="Jaros S."/>
            <person name="Januszkiewicz K."/>
            <person name="Wedrychowicz H."/>
        </authorList>
    </citation>
    <scope>NUCLEOTIDE SEQUENCE [LARGE SCALE GENOMIC DNA]</scope>
</reference>
<protein>
    <submittedName>
        <fullName evidence="2">BQ5605_C001g00673 protein</fullName>
    </submittedName>
</protein>
<evidence type="ECO:0000256" key="1">
    <source>
        <dbReference type="SAM" id="MobiDB-lite"/>
    </source>
</evidence>
<organism evidence="2 3">
    <name type="scientific">Microbotryum silenes-dioicae</name>
    <dbReference type="NCBI Taxonomy" id="796604"/>
    <lineage>
        <taxon>Eukaryota</taxon>
        <taxon>Fungi</taxon>
        <taxon>Dikarya</taxon>
        <taxon>Basidiomycota</taxon>
        <taxon>Pucciniomycotina</taxon>
        <taxon>Microbotryomycetes</taxon>
        <taxon>Microbotryales</taxon>
        <taxon>Microbotryaceae</taxon>
        <taxon>Microbotryum</taxon>
    </lineage>
</organism>
<feature type="compositionally biased region" description="Basic and acidic residues" evidence="1">
    <location>
        <begin position="59"/>
        <end position="68"/>
    </location>
</feature>
<dbReference type="AlphaFoldDB" id="A0A2X0M422"/>